<accession>A0A7K0DME0</accession>
<dbReference type="Gene3D" id="3.40.80.10">
    <property type="entry name" value="Peptidoglycan recognition protein-like"/>
    <property type="match status" value="1"/>
</dbReference>
<keyword evidence="3" id="KW-1133">Transmembrane helix</keyword>
<dbReference type="SMART" id="SM00644">
    <property type="entry name" value="Ami_2"/>
    <property type="match status" value="1"/>
</dbReference>
<evidence type="ECO:0000259" key="5">
    <source>
        <dbReference type="SMART" id="SM00701"/>
    </source>
</evidence>
<feature type="region of interest" description="Disordered" evidence="2">
    <location>
        <begin position="213"/>
        <end position="245"/>
    </location>
</feature>
<evidence type="ECO:0000256" key="3">
    <source>
        <dbReference type="SAM" id="Phobius"/>
    </source>
</evidence>
<name>A0A7K0DME0_9NOCA</name>
<dbReference type="InterPro" id="IPR036505">
    <property type="entry name" value="Amidase/PGRP_sf"/>
</dbReference>
<keyword evidence="7" id="KW-1185">Reference proteome</keyword>
<evidence type="ECO:0008006" key="8">
    <source>
        <dbReference type="Google" id="ProtNLM"/>
    </source>
</evidence>
<dbReference type="GO" id="GO:0008270">
    <property type="term" value="F:zinc ion binding"/>
    <property type="evidence" value="ECO:0007669"/>
    <property type="project" value="InterPro"/>
</dbReference>
<evidence type="ECO:0000256" key="1">
    <source>
        <dbReference type="ARBA" id="ARBA00007553"/>
    </source>
</evidence>
<organism evidence="6 7">
    <name type="scientific">Nocardia aurantia</name>
    <dbReference type="NCBI Taxonomy" id="2585199"/>
    <lineage>
        <taxon>Bacteria</taxon>
        <taxon>Bacillati</taxon>
        <taxon>Actinomycetota</taxon>
        <taxon>Actinomycetes</taxon>
        <taxon>Mycobacteriales</taxon>
        <taxon>Nocardiaceae</taxon>
        <taxon>Nocardia</taxon>
    </lineage>
</organism>
<dbReference type="Proteomes" id="UP000431401">
    <property type="component" value="Unassembled WGS sequence"/>
</dbReference>
<gene>
    <name evidence="6" type="ORF">NRB56_25020</name>
</gene>
<feature type="region of interest" description="Disordered" evidence="2">
    <location>
        <begin position="838"/>
        <end position="918"/>
    </location>
</feature>
<dbReference type="InterPro" id="IPR006619">
    <property type="entry name" value="PGRP_domain_met/bac"/>
</dbReference>
<dbReference type="GO" id="GO:0009253">
    <property type="term" value="P:peptidoglycan catabolic process"/>
    <property type="evidence" value="ECO:0007669"/>
    <property type="project" value="InterPro"/>
</dbReference>
<feature type="compositionally biased region" description="Pro residues" evidence="2">
    <location>
        <begin position="179"/>
        <end position="194"/>
    </location>
</feature>
<dbReference type="Pfam" id="PF01510">
    <property type="entry name" value="Amidase_2"/>
    <property type="match status" value="1"/>
</dbReference>
<evidence type="ECO:0000256" key="2">
    <source>
        <dbReference type="SAM" id="MobiDB-lite"/>
    </source>
</evidence>
<dbReference type="InterPro" id="IPR002502">
    <property type="entry name" value="Amidase_domain"/>
</dbReference>
<proteinExistence type="inferred from homology"/>
<comment type="caution">
    <text evidence="6">The sequence shown here is derived from an EMBL/GenBank/DDBJ whole genome shotgun (WGS) entry which is preliminary data.</text>
</comment>
<dbReference type="InterPro" id="IPR015510">
    <property type="entry name" value="PGRP"/>
</dbReference>
<feature type="compositionally biased region" description="Low complexity" evidence="2">
    <location>
        <begin position="397"/>
        <end position="415"/>
    </location>
</feature>
<dbReference type="PANTHER" id="PTHR11022">
    <property type="entry name" value="PEPTIDOGLYCAN RECOGNITION PROTEIN"/>
    <property type="match status" value="1"/>
</dbReference>
<feature type="region of interest" description="Disordered" evidence="2">
    <location>
        <begin position="114"/>
        <end position="194"/>
    </location>
</feature>
<feature type="region of interest" description="Disordered" evidence="2">
    <location>
        <begin position="393"/>
        <end position="443"/>
    </location>
</feature>
<evidence type="ECO:0000313" key="7">
    <source>
        <dbReference type="Proteomes" id="UP000431401"/>
    </source>
</evidence>
<feature type="compositionally biased region" description="Polar residues" evidence="2">
    <location>
        <begin position="864"/>
        <end position="880"/>
    </location>
</feature>
<evidence type="ECO:0000313" key="6">
    <source>
        <dbReference type="EMBL" id="MQY26923.1"/>
    </source>
</evidence>
<dbReference type="SMART" id="SM00701">
    <property type="entry name" value="PGRP"/>
    <property type="match status" value="1"/>
</dbReference>
<dbReference type="EMBL" id="WEGI01000005">
    <property type="protein sequence ID" value="MQY26923.1"/>
    <property type="molecule type" value="Genomic_DNA"/>
</dbReference>
<dbReference type="AlphaFoldDB" id="A0A7K0DME0"/>
<keyword evidence="3" id="KW-0812">Transmembrane</keyword>
<feature type="domain" description="Peptidoglycan recognition protein family" evidence="5">
    <location>
        <begin position="474"/>
        <end position="622"/>
    </location>
</feature>
<sequence>MIVPYRRPKRPYVLPVVTIVAVAAPLATAYVAHGPGGYRPANENGIAAVPARMAEVALAAAPDVTLPLRELTGLNLPDLHLSDLRALPLPTSIPLPGGLPSLVPGMALPSEIPLPQFDRGTTTTTTPGGVAPQGVAPATPAVPQAIGPGTPASSPQAVASAGTPNAPQAVTPATTPNAPGFPPLPQLQAPPVPLPVATPVPTADAVAGERLRAAPGSGSAAPGLAPVTATTTDPAPAGRSPRAAGDAVIPAGADPSAPALSPGAVPAELTDRVGATVKELTRDTPFSLVAFTAKDLAGTTTMVRAKQADGSWGAWYATDPVDTRRSDHFVPSPDDRTGTEPIYVGETKAVQVLVTRQPGTTAAARRVATPRAEDLAADGIGVVLPEMHSAPGDYPLADSAPAVHDSAAPDASDPAIVPNLPEYQRDPASEPLSGTPATADDPTRTLAAVLIDPGRGFIDENLSSVATPLPGNGPRVISRAQWGADESLRCSEPTYDDGVSAITVHHTAGRTEYSKAESAGIVRAIYAYHARKLGWCDIGYNALVDKYGQIFEGRAGGLDRPVEGAHAGGFNENTSGVALMGNYGDEAPSEAALQAAGQFIGWRARTAGLDPKGSTTLYSEGTVYSKYDEGEAVRLPIVFAHRDVGNTSCPGDAAYAQMDRIRDIAATEAAAPGAGVSGASGADLGVSSNRPAATAPAPPPGPRIDLNMLADLTTKLLGLVNDNIIAKYWSAQGGPNGRLGAAASEPRRTSDGGQYARFVNGYVYARPDGQVVEVVGRLLDRFLQLGAESGVLGLPTRNAYAVPDGLRSDFQYGSLILNQLTGIVTTLVSYYADVSQRGDQAGVGSRPGTPAVPQGNAPGAAVTPQGNMVTPQGNAVTPQGNAVIPPGNRGAGTPSAAQVPPGANPAWSPGTGSDSGTP</sequence>
<feature type="transmembrane region" description="Helical" evidence="3">
    <location>
        <begin position="12"/>
        <end position="32"/>
    </location>
</feature>
<dbReference type="PANTHER" id="PTHR11022:SF41">
    <property type="entry name" value="PEPTIDOGLYCAN-RECOGNITION PROTEIN LC-RELATED"/>
    <property type="match status" value="1"/>
</dbReference>
<dbReference type="CDD" id="cd06583">
    <property type="entry name" value="PGRP"/>
    <property type="match status" value="1"/>
</dbReference>
<comment type="similarity">
    <text evidence="1">Belongs to the N-acetylmuramoyl-L-alanine amidase 2 family.</text>
</comment>
<evidence type="ECO:0000259" key="4">
    <source>
        <dbReference type="SMART" id="SM00644"/>
    </source>
</evidence>
<dbReference type="SUPFAM" id="SSF55846">
    <property type="entry name" value="N-acetylmuramoyl-L-alanine amidase-like"/>
    <property type="match status" value="1"/>
</dbReference>
<keyword evidence="3" id="KW-0472">Membrane</keyword>
<protein>
    <recommendedName>
        <fullName evidence="8">Peptidoglycan recognition protein family domain-containing protein</fullName>
    </recommendedName>
</protein>
<dbReference type="GO" id="GO:0008745">
    <property type="term" value="F:N-acetylmuramoyl-L-alanine amidase activity"/>
    <property type="evidence" value="ECO:0007669"/>
    <property type="project" value="InterPro"/>
</dbReference>
<feature type="domain" description="N-acetylmuramoyl-L-alanine amidase" evidence="4">
    <location>
        <begin position="487"/>
        <end position="651"/>
    </location>
</feature>
<dbReference type="Pfam" id="PF08310">
    <property type="entry name" value="LGFP"/>
    <property type="match status" value="1"/>
</dbReference>
<reference evidence="6 7" key="1">
    <citation type="submission" date="2019-10" db="EMBL/GenBank/DDBJ databases">
        <title>Nocardia macrotermitis sp. nov. and Nocardia aurantia sp. nov., isolated from the gut of fungus growing-termite Macrotermes natalensis.</title>
        <authorList>
            <person name="Benndorf R."/>
            <person name="Schwitalla J."/>
            <person name="Martin K."/>
            <person name="De Beer W."/>
            <person name="Kaster A.-K."/>
            <person name="Vollmers J."/>
            <person name="Poulsen M."/>
            <person name="Beemelmanns C."/>
        </authorList>
    </citation>
    <scope>NUCLEOTIDE SEQUENCE [LARGE SCALE GENOMIC DNA]</scope>
    <source>
        <strain evidence="6 7">RB56</strain>
    </source>
</reference>
<feature type="compositionally biased region" description="Polar residues" evidence="2">
    <location>
        <begin position="151"/>
        <end position="177"/>
    </location>
</feature>
<dbReference type="InterPro" id="IPR013207">
    <property type="entry name" value="LGFP"/>
</dbReference>